<reference evidence="3" key="1">
    <citation type="journal article" date="2022" name="Plant J.">
        <title>Strategies of tolerance reflected in two North American maple genomes.</title>
        <authorList>
            <person name="McEvoy S.L."/>
            <person name="Sezen U.U."/>
            <person name="Trouern-Trend A."/>
            <person name="McMahon S.M."/>
            <person name="Schaberg P.G."/>
            <person name="Yang J."/>
            <person name="Wegrzyn J.L."/>
            <person name="Swenson N.G."/>
        </authorList>
    </citation>
    <scope>NUCLEOTIDE SEQUENCE</scope>
    <source>
        <strain evidence="3">NS2018</strain>
    </source>
</reference>
<dbReference type="GO" id="GO:0003676">
    <property type="term" value="F:nucleic acid binding"/>
    <property type="evidence" value="ECO:0007669"/>
    <property type="project" value="InterPro"/>
</dbReference>
<dbReference type="Pfam" id="PF22936">
    <property type="entry name" value="Pol_BBD"/>
    <property type="match status" value="1"/>
</dbReference>
<dbReference type="GO" id="GO:0008270">
    <property type="term" value="F:zinc ion binding"/>
    <property type="evidence" value="ECO:0007669"/>
    <property type="project" value="InterPro"/>
</dbReference>
<sequence length="262" mass="30203">MRCGVTEEEEQTVARYLGGMWREIHDVVSLQPYWGYNDVYKLAIQVEKQMRARYRRTSVDDSEQNKMGTTRATTRPEFGKQVESQRVPMQDARNKESGKGKMDAASSEIGPRAKFPPCITCKRTNHPAEDCWYKGKPQFQRTFCNKWGHKEQYCRAKQSQQIQQPMQQANYTDDHVSDDHLFMMSQAYMTTSTETWYVDSGCTSHMARDEGMFTTLGRNATTTVKLRNGDTLKATGRGKVLIQNKSGPKIINDVLYIYTYLI</sequence>
<comment type="caution">
    <text evidence="3">The sequence shown here is derived from an EMBL/GenBank/DDBJ whole genome shotgun (WGS) entry which is preliminary data.</text>
</comment>
<proteinExistence type="predicted"/>
<dbReference type="PANTHER" id="PTHR35046">
    <property type="entry name" value="ZINC KNUCKLE (CCHC-TYPE) FAMILY PROTEIN"/>
    <property type="match status" value="1"/>
</dbReference>
<dbReference type="InterPro" id="IPR054722">
    <property type="entry name" value="PolX-like_BBD"/>
</dbReference>
<dbReference type="PANTHER" id="PTHR35046:SF26">
    <property type="entry name" value="RNA-DIRECTED DNA POLYMERASE"/>
    <property type="match status" value="1"/>
</dbReference>
<organism evidence="3 4">
    <name type="scientific">Acer saccharum</name>
    <name type="common">Sugar maple</name>
    <dbReference type="NCBI Taxonomy" id="4024"/>
    <lineage>
        <taxon>Eukaryota</taxon>
        <taxon>Viridiplantae</taxon>
        <taxon>Streptophyta</taxon>
        <taxon>Embryophyta</taxon>
        <taxon>Tracheophyta</taxon>
        <taxon>Spermatophyta</taxon>
        <taxon>Magnoliopsida</taxon>
        <taxon>eudicotyledons</taxon>
        <taxon>Gunneridae</taxon>
        <taxon>Pentapetalae</taxon>
        <taxon>rosids</taxon>
        <taxon>malvids</taxon>
        <taxon>Sapindales</taxon>
        <taxon>Sapindaceae</taxon>
        <taxon>Hippocastanoideae</taxon>
        <taxon>Acereae</taxon>
        <taxon>Acer</taxon>
    </lineage>
</organism>
<reference evidence="3" key="2">
    <citation type="submission" date="2023-06" db="EMBL/GenBank/DDBJ databases">
        <authorList>
            <person name="Swenson N.G."/>
            <person name="Wegrzyn J.L."/>
            <person name="Mcevoy S.L."/>
        </authorList>
    </citation>
    <scope>NUCLEOTIDE SEQUENCE</scope>
    <source>
        <strain evidence="3">NS2018</strain>
        <tissue evidence="3">Leaf</tissue>
    </source>
</reference>
<feature type="compositionally biased region" description="Basic and acidic residues" evidence="1">
    <location>
        <begin position="92"/>
        <end position="102"/>
    </location>
</feature>
<name>A0AA39RR18_ACESA</name>
<dbReference type="AlphaFoldDB" id="A0AA39RR18"/>
<evidence type="ECO:0000259" key="2">
    <source>
        <dbReference type="Pfam" id="PF22936"/>
    </source>
</evidence>
<dbReference type="InterPro" id="IPR036875">
    <property type="entry name" value="Znf_CCHC_sf"/>
</dbReference>
<evidence type="ECO:0000313" key="4">
    <source>
        <dbReference type="Proteomes" id="UP001168877"/>
    </source>
</evidence>
<feature type="domain" description="Retrovirus-related Pol polyprotein from transposon TNT 1-94-like beta-barrel" evidence="2">
    <location>
        <begin position="196"/>
        <end position="257"/>
    </location>
</feature>
<dbReference type="EMBL" id="JAUESC010000385">
    <property type="protein sequence ID" value="KAK0578767.1"/>
    <property type="molecule type" value="Genomic_DNA"/>
</dbReference>
<evidence type="ECO:0000256" key="1">
    <source>
        <dbReference type="SAM" id="MobiDB-lite"/>
    </source>
</evidence>
<accession>A0AA39RR18</accession>
<evidence type="ECO:0000313" key="3">
    <source>
        <dbReference type="EMBL" id="KAK0578767.1"/>
    </source>
</evidence>
<protein>
    <recommendedName>
        <fullName evidence="2">Retrovirus-related Pol polyprotein from transposon TNT 1-94-like beta-barrel domain-containing protein</fullName>
    </recommendedName>
</protein>
<dbReference type="Proteomes" id="UP001168877">
    <property type="component" value="Unassembled WGS sequence"/>
</dbReference>
<gene>
    <name evidence="3" type="ORF">LWI29_015950</name>
</gene>
<dbReference type="SUPFAM" id="SSF57756">
    <property type="entry name" value="Retrovirus zinc finger-like domains"/>
    <property type="match status" value="1"/>
</dbReference>
<keyword evidence="4" id="KW-1185">Reference proteome</keyword>
<feature type="region of interest" description="Disordered" evidence="1">
    <location>
        <begin position="55"/>
        <end position="109"/>
    </location>
</feature>